<evidence type="ECO:0000256" key="1">
    <source>
        <dbReference type="SAM" id="SignalP"/>
    </source>
</evidence>
<evidence type="ECO:0000313" key="3">
    <source>
        <dbReference type="Proteomes" id="UP000886520"/>
    </source>
</evidence>
<dbReference type="EMBL" id="JABFUD020000023">
    <property type="protein sequence ID" value="KAI5061485.1"/>
    <property type="molecule type" value="Genomic_DNA"/>
</dbReference>
<proteinExistence type="predicted"/>
<keyword evidence="3" id="KW-1185">Reference proteome</keyword>
<gene>
    <name evidence="2" type="ORF">GOP47_0023990</name>
</gene>
<feature type="chain" id="PRO_5039238678" evidence="1">
    <location>
        <begin position="24"/>
        <end position="106"/>
    </location>
</feature>
<protein>
    <submittedName>
        <fullName evidence="2">Uncharacterized protein</fullName>
    </submittedName>
</protein>
<name>A0A9D4U5K8_ADICA</name>
<dbReference type="AlphaFoldDB" id="A0A9D4U5K8"/>
<keyword evidence="1" id="KW-0732">Signal</keyword>
<accession>A0A9D4U5K8</accession>
<organism evidence="2 3">
    <name type="scientific">Adiantum capillus-veneris</name>
    <name type="common">Maidenhair fern</name>
    <dbReference type="NCBI Taxonomy" id="13818"/>
    <lineage>
        <taxon>Eukaryota</taxon>
        <taxon>Viridiplantae</taxon>
        <taxon>Streptophyta</taxon>
        <taxon>Embryophyta</taxon>
        <taxon>Tracheophyta</taxon>
        <taxon>Polypodiopsida</taxon>
        <taxon>Polypodiidae</taxon>
        <taxon>Polypodiales</taxon>
        <taxon>Pteridineae</taxon>
        <taxon>Pteridaceae</taxon>
        <taxon>Vittarioideae</taxon>
        <taxon>Adiantum</taxon>
    </lineage>
</organism>
<dbReference type="Proteomes" id="UP000886520">
    <property type="component" value="Chromosome 23"/>
</dbReference>
<sequence>MAILGSTSSRLLFLSLLLRLGILRDVFDIDVGDVDVWLGGDVECKPLLVGSETKLEKLGRLLSNAGYVANSVFGEALGDGKALLYDIERNNASTWTTLRGYLKKMH</sequence>
<reference evidence="2" key="1">
    <citation type="submission" date="2021-01" db="EMBL/GenBank/DDBJ databases">
        <title>Adiantum capillus-veneris genome.</title>
        <authorList>
            <person name="Fang Y."/>
            <person name="Liao Q."/>
        </authorList>
    </citation>
    <scope>NUCLEOTIDE SEQUENCE</scope>
    <source>
        <strain evidence="2">H3</strain>
        <tissue evidence="2">Leaf</tissue>
    </source>
</reference>
<comment type="caution">
    <text evidence="2">The sequence shown here is derived from an EMBL/GenBank/DDBJ whole genome shotgun (WGS) entry which is preliminary data.</text>
</comment>
<feature type="signal peptide" evidence="1">
    <location>
        <begin position="1"/>
        <end position="23"/>
    </location>
</feature>
<evidence type="ECO:0000313" key="2">
    <source>
        <dbReference type="EMBL" id="KAI5061485.1"/>
    </source>
</evidence>